<dbReference type="AlphaFoldDB" id="A0A814CBJ0"/>
<dbReference type="GO" id="GO:0007021">
    <property type="term" value="P:tubulin complex assembly"/>
    <property type="evidence" value="ECO:0007669"/>
    <property type="project" value="InterPro"/>
</dbReference>
<feature type="non-terminal residue" evidence="1">
    <location>
        <position position="239"/>
    </location>
</feature>
<dbReference type="GO" id="GO:0048487">
    <property type="term" value="F:beta-tubulin binding"/>
    <property type="evidence" value="ECO:0007669"/>
    <property type="project" value="InterPro"/>
</dbReference>
<dbReference type="OrthoDB" id="10253476at2759"/>
<dbReference type="InterPro" id="IPR033162">
    <property type="entry name" value="TBCD"/>
</dbReference>
<dbReference type="InterPro" id="IPR016024">
    <property type="entry name" value="ARM-type_fold"/>
</dbReference>
<proteinExistence type="predicted"/>
<organism evidence="1 2">
    <name type="scientific">Brachionus calyciflorus</name>
    <dbReference type="NCBI Taxonomy" id="104777"/>
    <lineage>
        <taxon>Eukaryota</taxon>
        <taxon>Metazoa</taxon>
        <taxon>Spiralia</taxon>
        <taxon>Gnathifera</taxon>
        <taxon>Rotifera</taxon>
        <taxon>Eurotatoria</taxon>
        <taxon>Monogononta</taxon>
        <taxon>Pseudotrocha</taxon>
        <taxon>Ploima</taxon>
        <taxon>Brachionidae</taxon>
        <taxon>Brachionus</taxon>
    </lineage>
</organism>
<dbReference type="Pfam" id="PF23579">
    <property type="entry name" value="ARM_TBCD"/>
    <property type="match status" value="1"/>
</dbReference>
<name>A0A814CBJ0_9BILA</name>
<reference evidence="1" key="1">
    <citation type="submission" date="2021-02" db="EMBL/GenBank/DDBJ databases">
        <authorList>
            <person name="Nowell W R."/>
        </authorList>
    </citation>
    <scope>NUCLEOTIDE SEQUENCE</scope>
    <source>
        <strain evidence="1">Ploen Becks lab</strain>
    </source>
</reference>
<dbReference type="PANTHER" id="PTHR12658">
    <property type="entry name" value="BETA-TUBULIN COFACTOR D"/>
    <property type="match status" value="1"/>
</dbReference>
<dbReference type="GO" id="GO:0007023">
    <property type="term" value="P:post-chaperonin tubulin folding pathway"/>
    <property type="evidence" value="ECO:0007669"/>
    <property type="project" value="InterPro"/>
</dbReference>
<keyword evidence="2" id="KW-1185">Reference proteome</keyword>
<protein>
    <submittedName>
        <fullName evidence="1">Uncharacterized protein</fullName>
    </submittedName>
</protein>
<evidence type="ECO:0000313" key="1">
    <source>
        <dbReference type="EMBL" id="CAF0942097.1"/>
    </source>
</evidence>
<gene>
    <name evidence="1" type="ORF">OXX778_LOCUS13484</name>
</gene>
<dbReference type="PANTHER" id="PTHR12658:SF0">
    <property type="entry name" value="TUBULIN-SPECIFIC CHAPERONE D"/>
    <property type="match status" value="1"/>
</dbReference>
<dbReference type="SUPFAM" id="SSF48371">
    <property type="entry name" value="ARM repeat"/>
    <property type="match status" value="1"/>
</dbReference>
<dbReference type="GO" id="GO:0070830">
    <property type="term" value="P:bicellular tight junction assembly"/>
    <property type="evidence" value="ECO:0007669"/>
    <property type="project" value="TreeGrafter"/>
</dbReference>
<dbReference type="GO" id="GO:0005096">
    <property type="term" value="F:GTPase activator activity"/>
    <property type="evidence" value="ECO:0007669"/>
    <property type="project" value="InterPro"/>
</dbReference>
<sequence>MSPSNSEKINHVQNDDDESCCTNKKTHFYEFKEHDKVKKILSNLPLNITDMRNRERSYEQFLFICDTYQEQPHLIDPFLTEIIDTIINTVKREIQLKEPSKLIIDESFKYMHCLAKMRGYKRIVQYLPHEITDFDPVLKLLESQDPRDSNSWQTRFILLLWLSIICIVPFDLDRFDTTQNQVDSIANRFLKSTIPYLFTSDKCQDACAFLLAKFMSRRDLQTKVLPSFFDELITYMKDA</sequence>
<dbReference type="GO" id="GO:0016328">
    <property type="term" value="C:lateral plasma membrane"/>
    <property type="evidence" value="ECO:0007669"/>
    <property type="project" value="TreeGrafter"/>
</dbReference>
<accession>A0A814CBJ0</accession>
<evidence type="ECO:0000313" key="2">
    <source>
        <dbReference type="Proteomes" id="UP000663879"/>
    </source>
</evidence>
<dbReference type="GO" id="GO:0034333">
    <property type="term" value="P:adherens junction assembly"/>
    <property type="evidence" value="ECO:0007669"/>
    <property type="project" value="TreeGrafter"/>
</dbReference>
<comment type="caution">
    <text evidence="1">The sequence shown here is derived from an EMBL/GenBank/DDBJ whole genome shotgun (WGS) entry which is preliminary data.</text>
</comment>
<dbReference type="Proteomes" id="UP000663879">
    <property type="component" value="Unassembled WGS sequence"/>
</dbReference>
<dbReference type="EMBL" id="CAJNOC010002599">
    <property type="protein sequence ID" value="CAF0942097.1"/>
    <property type="molecule type" value="Genomic_DNA"/>
</dbReference>
<dbReference type="GO" id="GO:0000226">
    <property type="term" value="P:microtubule cytoskeleton organization"/>
    <property type="evidence" value="ECO:0007669"/>
    <property type="project" value="TreeGrafter"/>
</dbReference>